<dbReference type="Proteomes" id="UP000830158">
    <property type="component" value="Chromosome"/>
</dbReference>
<sequence>MVFATNTRATFTALREAAGRLRDGGRTILISSGTVATTRPHTGVYAASKAAGDQLVRAAAKELGPRGITANSVLPGATRSDALDAGMSADRLAATVAQTPLGRLGEPPDIASVVAFLAWADGGWITGKTIHAGGGLF</sequence>
<keyword evidence="2" id="KW-0560">Oxidoreductase</keyword>
<accession>A0ABY4P5W3</accession>
<keyword evidence="4" id="KW-1185">Reference proteome</keyword>
<dbReference type="SUPFAM" id="SSF51735">
    <property type="entry name" value="NAD(P)-binding Rossmann-fold domains"/>
    <property type="match status" value="1"/>
</dbReference>
<evidence type="ECO:0000256" key="1">
    <source>
        <dbReference type="ARBA" id="ARBA00006484"/>
    </source>
</evidence>
<dbReference type="PROSITE" id="PS00061">
    <property type="entry name" value="ADH_SHORT"/>
    <property type="match status" value="1"/>
</dbReference>
<dbReference type="PANTHER" id="PTHR48107">
    <property type="entry name" value="NADPH-DEPENDENT ALDEHYDE REDUCTASE-LIKE PROTEIN, CHLOROPLASTIC-RELATED"/>
    <property type="match status" value="1"/>
</dbReference>
<dbReference type="InterPro" id="IPR020904">
    <property type="entry name" value="Sc_DH/Rdtase_CS"/>
</dbReference>
<proteinExistence type="inferred from homology"/>
<comment type="similarity">
    <text evidence="1">Belongs to the short-chain dehydrogenases/reductases (SDR) family.</text>
</comment>
<dbReference type="Pfam" id="PF13561">
    <property type="entry name" value="adh_short_C2"/>
    <property type="match status" value="1"/>
</dbReference>
<dbReference type="PANTHER" id="PTHR48107:SF7">
    <property type="entry name" value="RE15974P"/>
    <property type="match status" value="1"/>
</dbReference>
<gene>
    <name evidence="3" type="ORF">L1857_11380</name>
</gene>
<dbReference type="InterPro" id="IPR036291">
    <property type="entry name" value="NAD(P)-bd_dom_sf"/>
</dbReference>
<dbReference type="EMBL" id="CP091196">
    <property type="protein sequence ID" value="UQS27835.1"/>
    <property type="molecule type" value="Genomic_DNA"/>
</dbReference>
<dbReference type="Gene3D" id="3.40.50.720">
    <property type="entry name" value="NAD(P)-binding Rossmann-like Domain"/>
    <property type="match status" value="1"/>
</dbReference>
<organism evidence="3 4">
    <name type="scientific">Amycolatopsis thermalba</name>
    <dbReference type="NCBI Taxonomy" id="944492"/>
    <lineage>
        <taxon>Bacteria</taxon>
        <taxon>Bacillati</taxon>
        <taxon>Actinomycetota</taxon>
        <taxon>Actinomycetes</taxon>
        <taxon>Pseudonocardiales</taxon>
        <taxon>Pseudonocardiaceae</taxon>
        <taxon>Amycolatopsis</taxon>
    </lineage>
</organism>
<name>A0ABY4P5W3_9PSEU</name>
<evidence type="ECO:0000256" key="2">
    <source>
        <dbReference type="ARBA" id="ARBA00023002"/>
    </source>
</evidence>
<reference evidence="3" key="1">
    <citation type="submission" date="2022-01" db="EMBL/GenBank/DDBJ databases">
        <title>PSI-footprinting approach for the identification of protein synthesis inhibitor producers.</title>
        <authorList>
            <person name="Handel F."/>
            <person name="Kulik A."/>
            <person name="Wex K.W."/>
            <person name="Berscheid A."/>
            <person name="Saur J.S."/>
            <person name="Winkler A."/>
            <person name="Wibberg D."/>
            <person name="Kalinowski J."/>
            <person name="Broetz-Oesterhelt H."/>
            <person name="Mast Y."/>
        </authorList>
    </citation>
    <scope>NUCLEOTIDE SEQUENCE</scope>
    <source>
        <strain evidence="3">KNN 49.3e</strain>
    </source>
</reference>
<evidence type="ECO:0000313" key="4">
    <source>
        <dbReference type="Proteomes" id="UP000830158"/>
    </source>
</evidence>
<dbReference type="InterPro" id="IPR002347">
    <property type="entry name" value="SDR_fam"/>
</dbReference>
<evidence type="ECO:0000313" key="3">
    <source>
        <dbReference type="EMBL" id="UQS27835.1"/>
    </source>
</evidence>
<protein>
    <submittedName>
        <fullName evidence="3">SDR family oxidoreductase</fullName>
    </submittedName>
</protein>